<dbReference type="Pfam" id="PF00149">
    <property type="entry name" value="Metallophos"/>
    <property type="match status" value="1"/>
</dbReference>
<comment type="caution">
    <text evidence="2">The sequence shown here is derived from an EMBL/GenBank/DDBJ whole genome shotgun (WGS) entry which is preliminary data.</text>
</comment>
<protein>
    <submittedName>
        <fullName evidence="2">Serine/threonine protein phosphatase</fullName>
    </submittedName>
</protein>
<dbReference type="InterPro" id="IPR050126">
    <property type="entry name" value="Ap4A_hydrolase"/>
</dbReference>
<dbReference type="PANTHER" id="PTHR42850">
    <property type="entry name" value="METALLOPHOSPHOESTERASE"/>
    <property type="match status" value="1"/>
</dbReference>
<dbReference type="PANTHER" id="PTHR42850:SF4">
    <property type="entry name" value="ZINC-DEPENDENT ENDOPOLYPHOSPHATASE"/>
    <property type="match status" value="1"/>
</dbReference>
<accession>A0ABX2TLC5</accession>
<dbReference type="CDD" id="cd00144">
    <property type="entry name" value="MPP_PPP_family"/>
    <property type="match status" value="1"/>
</dbReference>
<dbReference type="Proteomes" id="UP000584642">
    <property type="component" value="Unassembled WGS sequence"/>
</dbReference>
<dbReference type="SUPFAM" id="SSF56300">
    <property type="entry name" value="Metallo-dependent phosphatases"/>
    <property type="match status" value="1"/>
</dbReference>
<gene>
    <name evidence="2" type="ORF">HND93_29630</name>
</gene>
<proteinExistence type="predicted"/>
<evidence type="ECO:0000313" key="3">
    <source>
        <dbReference type="Proteomes" id="UP000584642"/>
    </source>
</evidence>
<evidence type="ECO:0000313" key="2">
    <source>
        <dbReference type="EMBL" id="NYZ23883.1"/>
    </source>
</evidence>
<organism evidence="2 3">
    <name type="scientific">Azospirillum oleiclasticum</name>
    <dbReference type="NCBI Taxonomy" id="2735135"/>
    <lineage>
        <taxon>Bacteria</taxon>
        <taxon>Pseudomonadati</taxon>
        <taxon>Pseudomonadota</taxon>
        <taxon>Alphaproteobacteria</taxon>
        <taxon>Rhodospirillales</taxon>
        <taxon>Azospirillaceae</taxon>
        <taxon>Azospirillum</taxon>
    </lineage>
</organism>
<dbReference type="InterPro" id="IPR029052">
    <property type="entry name" value="Metallo-depent_PP-like"/>
</dbReference>
<dbReference type="InterPro" id="IPR004843">
    <property type="entry name" value="Calcineurin-like_PHP"/>
</dbReference>
<keyword evidence="3" id="KW-1185">Reference proteome</keyword>
<dbReference type="Gene3D" id="3.60.21.10">
    <property type="match status" value="1"/>
</dbReference>
<evidence type="ECO:0000259" key="1">
    <source>
        <dbReference type="Pfam" id="PF00149"/>
    </source>
</evidence>
<feature type="domain" description="Calcineurin-like phosphoesterase" evidence="1">
    <location>
        <begin position="18"/>
        <end position="209"/>
    </location>
</feature>
<reference evidence="2 3" key="1">
    <citation type="submission" date="2020-05" db="EMBL/GenBank/DDBJ databases">
        <title>Azospirillum oleiclasticum sp. nov, a nitrogen-fixing and heavy crude oil-emulsifying bacterium isolated from the crude oil of Yumen Oilfield.</title>
        <authorList>
            <person name="Wu D."/>
            <person name="Cai M."/>
            <person name="Zhang X."/>
        </authorList>
    </citation>
    <scope>NUCLEOTIDE SEQUENCE [LARGE SCALE GENOMIC DNA]</scope>
    <source>
        <strain evidence="2 3">ROY-1-1-2</strain>
    </source>
</reference>
<sequence>MREAAASPPCVPDGFVLYAIGDVHGERALLDGLLNDILEDARRQEGLSPVAVFLGDYVDRGPDSRGVIERLLDDPLPGFTVRFLKGNHEEAMLGFIDNPAASMDWLRFGGAETLGSYGVRASVAVADAGRCRVLRDLLGTRLPDDHLDFLRRLEHWAVYGDYAFVHAGIRPHRTLEDQDPRDLLWIRTPFLDSGARHEKVIVHGHTIVDSPEVRHNRIGIDTGAYATGRLTAVVLVGQSVRFLQRWT</sequence>
<name>A0ABX2TLC5_9PROT</name>
<dbReference type="EMBL" id="JABFDB010000032">
    <property type="protein sequence ID" value="NYZ23883.1"/>
    <property type="molecule type" value="Genomic_DNA"/>
</dbReference>